<dbReference type="NCBIfam" id="TIGR00886">
    <property type="entry name" value="2A0108"/>
    <property type="match status" value="1"/>
</dbReference>
<feature type="transmembrane region" description="Helical" evidence="8">
    <location>
        <begin position="417"/>
        <end position="440"/>
    </location>
</feature>
<evidence type="ECO:0000256" key="3">
    <source>
        <dbReference type="ARBA" id="ARBA00022448"/>
    </source>
</evidence>
<feature type="transmembrane region" description="Helical" evidence="8">
    <location>
        <begin position="163"/>
        <end position="183"/>
    </location>
</feature>
<keyword evidence="3 8" id="KW-0813">Transport</keyword>
<sequence length="510" mass="55461">MFPASVLWRAPEVNPINYKARSIPALNPFDMYGRVFFFSWFGFFIAFWSWYAFPPLLTVTIKKDLHMSTVDVANSNIAALTATLLVRFIAGPCCDRFGPRWTFIGTLLLGSLPTALSGTANSVGALITIRFFVGILGGTFVPCQVWSTAFFDKNVVGTSNALIGGWGNSGGGITYFLMPVIFNSLVHDRGLTPHVAWRVAFIIPFILIISTALGMIFFCPDTPTGKWSERHLHTAQLLAVQGVGTRTDSKGVVMDEVSSSGVSTPRVDEEKGTKPPPPTTRNPEAHMREGEMFEIAQGEVILKPTFKEGLKVFFSLQTLFHCATYFCSFGGELAINSYLGAYYLKNFPHLGQTGSGRWAAMFGLLNVVTRPLGGVIGDVIYKYNKSLWAKKAWIVFVGIVSGAFLVAIGLTDPHQEAKLFGLIAGMAVFLEAGNGANFALVPHVHPFANGILSGITGAAGNLGGVVFAILFRFHGTNYAESFWICGVMIIAMNISVSWIRPIPKDQIGGR</sequence>
<keyword evidence="6 8" id="KW-0534">Nitrate assimilation</keyword>
<dbReference type="AlphaFoldDB" id="A0A072PNC8"/>
<dbReference type="Gene3D" id="1.20.1250.20">
    <property type="entry name" value="MFS general substrate transporter like domains"/>
    <property type="match status" value="2"/>
</dbReference>
<feature type="transmembrane region" description="Helical" evidence="8">
    <location>
        <begin position="73"/>
        <end position="90"/>
    </location>
</feature>
<evidence type="ECO:0000256" key="9">
    <source>
        <dbReference type="SAM" id="MobiDB-lite"/>
    </source>
</evidence>
<feature type="transmembrane region" description="Helical" evidence="8">
    <location>
        <begin position="481"/>
        <end position="500"/>
    </location>
</feature>
<dbReference type="GO" id="GO:0005886">
    <property type="term" value="C:plasma membrane"/>
    <property type="evidence" value="ECO:0007669"/>
    <property type="project" value="UniProtKB-SubCell"/>
</dbReference>
<keyword evidence="4 8" id="KW-0812">Transmembrane</keyword>
<evidence type="ECO:0000256" key="4">
    <source>
        <dbReference type="ARBA" id="ARBA00022692"/>
    </source>
</evidence>
<feature type="transmembrane region" description="Helical" evidence="8">
    <location>
        <begin position="312"/>
        <end position="338"/>
    </location>
</feature>
<dbReference type="Proteomes" id="UP000027920">
    <property type="component" value="Unassembled WGS sequence"/>
</dbReference>
<evidence type="ECO:0000256" key="7">
    <source>
        <dbReference type="ARBA" id="ARBA00023136"/>
    </source>
</evidence>
<keyword evidence="12" id="KW-1185">Reference proteome</keyword>
<evidence type="ECO:0000256" key="6">
    <source>
        <dbReference type="ARBA" id="ARBA00023063"/>
    </source>
</evidence>
<feature type="region of interest" description="Disordered" evidence="9">
    <location>
        <begin position="254"/>
        <end position="286"/>
    </location>
</feature>
<evidence type="ECO:0000313" key="11">
    <source>
        <dbReference type="EMBL" id="KEF61381.1"/>
    </source>
</evidence>
<organism evidence="11 12">
    <name type="scientific">Exophiala aquamarina CBS 119918</name>
    <dbReference type="NCBI Taxonomy" id="1182545"/>
    <lineage>
        <taxon>Eukaryota</taxon>
        <taxon>Fungi</taxon>
        <taxon>Dikarya</taxon>
        <taxon>Ascomycota</taxon>
        <taxon>Pezizomycotina</taxon>
        <taxon>Eurotiomycetes</taxon>
        <taxon>Chaetothyriomycetidae</taxon>
        <taxon>Chaetothyriales</taxon>
        <taxon>Herpotrichiellaceae</taxon>
        <taxon>Exophiala</taxon>
    </lineage>
</organism>
<dbReference type="FunFam" id="1.20.1250.20:FF:000382">
    <property type="entry name" value="Nitrate transporter CrnA"/>
    <property type="match status" value="1"/>
</dbReference>
<dbReference type="InterPro" id="IPR011701">
    <property type="entry name" value="MFS"/>
</dbReference>
<feature type="transmembrane region" description="Helical" evidence="8">
    <location>
        <begin position="102"/>
        <end position="123"/>
    </location>
</feature>
<dbReference type="Pfam" id="PF07690">
    <property type="entry name" value="MFS_1"/>
    <property type="match status" value="1"/>
</dbReference>
<comment type="similarity">
    <text evidence="2 8">Belongs to the major facilitator superfamily. Nitrate/nitrite porter (TC 2.A.1.8) family.</text>
</comment>
<dbReference type="GO" id="GO:0015112">
    <property type="term" value="F:nitrate transmembrane transporter activity"/>
    <property type="evidence" value="ECO:0007669"/>
    <property type="project" value="UniProtKB-UniRule"/>
</dbReference>
<evidence type="ECO:0000256" key="5">
    <source>
        <dbReference type="ARBA" id="ARBA00022989"/>
    </source>
</evidence>
<dbReference type="OrthoDB" id="434240at2759"/>
<proteinExistence type="inferred from homology"/>
<feature type="transmembrane region" description="Helical" evidence="8">
    <location>
        <begin position="195"/>
        <end position="218"/>
    </location>
</feature>
<feature type="domain" description="Major facilitator superfamily (MFS) profile" evidence="10">
    <location>
        <begin position="35"/>
        <end position="504"/>
    </location>
</feature>
<dbReference type="EMBL" id="AMGV01000002">
    <property type="protein sequence ID" value="KEF61381.1"/>
    <property type="molecule type" value="Genomic_DNA"/>
</dbReference>
<feature type="transmembrane region" description="Helical" evidence="8">
    <location>
        <begin position="31"/>
        <end position="53"/>
    </location>
</feature>
<evidence type="ECO:0000256" key="2">
    <source>
        <dbReference type="ARBA" id="ARBA00008432"/>
    </source>
</evidence>
<feature type="transmembrane region" description="Helical" evidence="8">
    <location>
        <begin position="393"/>
        <end position="411"/>
    </location>
</feature>
<dbReference type="SUPFAM" id="SSF103473">
    <property type="entry name" value="MFS general substrate transporter"/>
    <property type="match status" value="1"/>
</dbReference>
<dbReference type="STRING" id="1182545.A0A072PNC8"/>
<dbReference type="PROSITE" id="PS50850">
    <property type="entry name" value="MFS"/>
    <property type="match status" value="1"/>
</dbReference>
<evidence type="ECO:0000256" key="8">
    <source>
        <dbReference type="RuleBase" id="RU366033"/>
    </source>
</evidence>
<gene>
    <name evidence="11" type="ORF">A1O9_02947</name>
</gene>
<dbReference type="HOGENOM" id="CLU_024204_1_1_1"/>
<dbReference type="VEuPathDB" id="FungiDB:A1O9_02947"/>
<dbReference type="GO" id="GO:0015113">
    <property type="term" value="F:nitrite transmembrane transporter activity"/>
    <property type="evidence" value="ECO:0007669"/>
    <property type="project" value="InterPro"/>
</dbReference>
<comment type="caution">
    <text evidence="11">The sequence shown here is derived from an EMBL/GenBank/DDBJ whole genome shotgun (WGS) entry which is preliminary data.</text>
</comment>
<keyword evidence="7 8" id="KW-0472">Membrane</keyword>
<feature type="transmembrane region" description="Helical" evidence="8">
    <location>
        <begin position="129"/>
        <end position="151"/>
    </location>
</feature>
<dbReference type="GeneID" id="25277887"/>
<protein>
    <recommendedName>
        <fullName evidence="8">Nitrate/nitrite transporter</fullName>
    </recommendedName>
</protein>
<dbReference type="PANTHER" id="PTHR23515">
    <property type="entry name" value="HIGH-AFFINITY NITRATE TRANSPORTER 2.3"/>
    <property type="match status" value="1"/>
</dbReference>
<dbReference type="RefSeq" id="XP_013263971.1">
    <property type="nucleotide sequence ID" value="XM_013408517.1"/>
</dbReference>
<keyword evidence="5 8" id="KW-1133">Transmembrane helix</keyword>
<evidence type="ECO:0000259" key="10">
    <source>
        <dbReference type="PROSITE" id="PS50850"/>
    </source>
</evidence>
<evidence type="ECO:0000256" key="1">
    <source>
        <dbReference type="ARBA" id="ARBA00004141"/>
    </source>
</evidence>
<dbReference type="InterPro" id="IPR036259">
    <property type="entry name" value="MFS_trans_sf"/>
</dbReference>
<dbReference type="InterPro" id="IPR020846">
    <property type="entry name" value="MFS_dom"/>
</dbReference>
<dbReference type="InterPro" id="IPR004737">
    <property type="entry name" value="NO3_transporter_NarK/NarU-like"/>
</dbReference>
<evidence type="ECO:0000313" key="12">
    <source>
        <dbReference type="Proteomes" id="UP000027920"/>
    </source>
</evidence>
<dbReference type="GO" id="GO:0042128">
    <property type="term" value="P:nitrate assimilation"/>
    <property type="evidence" value="ECO:0007669"/>
    <property type="project" value="UniProtKB-UniRule"/>
</dbReference>
<dbReference type="InterPro" id="IPR044772">
    <property type="entry name" value="NO3_transporter"/>
</dbReference>
<accession>A0A072PNC8</accession>
<feature type="transmembrane region" description="Helical" evidence="8">
    <location>
        <begin position="452"/>
        <end position="475"/>
    </location>
</feature>
<comment type="subcellular location">
    <subcellularLocation>
        <location evidence="8">Cell membrane</location>
        <topology evidence="8">Multi-pass membrane protein</topology>
    </subcellularLocation>
    <subcellularLocation>
        <location evidence="1">Membrane</location>
        <topology evidence="1">Multi-pass membrane protein</topology>
    </subcellularLocation>
</comment>
<name>A0A072PNC8_9EURO</name>
<keyword evidence="8" id="KW-1003">Cell membrane</keyword>
<reference evidence="11 12" key="1">
    <citation type="submission" date="2013-03" db="EMBL/GenBank/DDBJ databases">
        <title>The Genome Sequence of Exophiala aquamarina CBS 119918.</title>
        <authorList>
            <consortium name="The Broad Institute Genomics Platform"/>
            <person name="Cuomo C."/>
            <person name="de Hoog S."/>
            <person name="Gorbushina A."/>
            <person name="Walker B."/>
            <person name="Young S.K."/>
            <person name="Zeng Q."/>
            <person name="Gargeya S."/>
            <person name="Fitzgerald M."/>
            <person name="Haas B."/>
            <person name="Abouelleil A."/>
            <person name="Allen A.W."/>
            <person name="Alvarado L."/>
            <person name="Arachchi H.M."/>
            <person name="Berlin A.M."/>
            <person name="Chapman S.B."/>
            <person name="Gainer-Dewar J."/>
            <person name="Goldberg J."/>
            <person name="Griggs A."/>
            <person name="Gujja S."/>
            <person name="Hansen M."/>
            <person name="Howarth C."/>
            <person name="Imamovic A."/>
            <person name="Ireland A."/>
            <person name="Larimer J."/>
            <person name="McCowan C."/>
            <person name="Murphy C."/>
            <person name="Pearson M."/>
            <person name="Poon T.W."/>
            <person name="Priest M."/>
            <person name="Roberts A."/>
            <person name="Saif S."/>
            <person name="Shea T."/>
            <person name="Sisk P."/>
            <person name="Sykes S."/>
            <person name="Wortman J."/>
            <person name="Nusbaum C."/>
            <person name="Birren B."/>
        </authorList>
    </citation>
    <scope>NUCLEOTIDE SEQUENCE [LARGE SCALE GENOMIC DNA]</scope>
    <source>
        <strain evidence="11 12">CBS 119918</strain>
    </source>
</reference>